<evidence type="ECO:0000313" key="14">
    <source>
        <dbReference type="Proteomes" id="UP000594260"/>
    </source>
</evidence>
<keyword evidence="6" id="KW-0963">Cytoplasm</keyword>
<dbReference type="InterPro" id="IPR003613">
    <property type="entry name" value="Ubox_domain"/>
</dbReference>
<dbReference type="SMART" id="SM00504">
    <property type="entry name" value="Ubox"/>
    <property type="match status" value="1"/>
</dbReference>
<evidence type="ECO:0000256" key="3">
    <source>
        <dbReference type="ARBA" id="ARBA00004906"/>
    </source>
</evidence>
<dbReference type="Proteomes" id="UP000594260">
    <property type="component" value="Unplaced"/>
</dbReference>
<dbReference type="GO" id="GO:0005634">
    <property type="term" value="C:nucleus"/>
    <property type="evidence" value="ECO:0007669"/>
    <property type="project" value="TreeGrafter"/>
</dbReference>
<protein>
    <recommendedName>
        <fullName evidence="11">Ubiquitin conjugation factor E4 A</fullName>
        <ecNumber evidence="5">2.3.2.27</ecNumber>
    </recommendedName>
</protein>
<dbReference type="CTD" id="9354"/>
<dbReference type="Pfam" id="PF10408">
    <property type="entry name" value="Ufd2P_core"/>
    <property type="match status" value="1"/>
</dbReference>
<dbReference type="GO" id="GO:0005737">
    <property type="term" value="C:cytoplasm"/>
    <property type="evidence" value="ECO:0007669"/>
    <property type="project" value="UniProtKB-SubCell"/>
</dbReference>
<evidence type="ECO:0000256" key="9">
    <source>
        <dbReference type="ARBA" id="ARBA00022990"/>
    </source>
</evidence>
<evidence type="ECO:0000256" key="1">
    <source>
        <dbReference type="ARBA" id="ARBA00000900"/>
    </source>
</evidence>
<comment type="pathway">
    <text evidence="3">Protein modification; protein ubiquitination.</text>
</comment>
<name>A0A7M7J9G7_VARDE</name>
<dbReference type="GO" id="GO:0000151">
    <property type="term" value="C:ubiquitin ligase complex"/>
    <property type="evidence" value="ECO:0007669"/>
    <property type="project" value="InterPro"/>
</dbReference>
<dbReference type="PANTHER" id="PTHR13931:SF16">
    <property type="entry name" value="UBIQUITIN CONJUGATION FACTOR E4 A"/>
    <property type="match status" value="1"/>
</dbReference>
<dbReference type="AlphaFoldDB" id="A0A7M7J9G7"/>
<evidence type="ECO:0000256" key="4">
    <source>
        <dbReference type="ARBA" id="ARBA00007434"/>
    </source>
</evidence>
<dbReference type="EC" id="2.3.2.27" evidence="5"/>
<evidence type="ECO:0000313" key="13">
    <source>
        <dbReference type="EnsemblMetazoa" id="XP_022648732"/>
    </source>
</evidence>
<dbReference type="SUPFAM" id="SSF57850">
    <property type="entry name" value="RING/U-box"/>
    <property type="match status" value="1"/>
</dbReference>
<evidence type="ECO:0000256" key="6">
    <source>
        <dbReference type="ARBA" id="ARBA00022490"/>
    </source>
</evidence>
<dbReference type="GO" id="GO:0000209">
    <property type="term" value="P:protein polyubiquitination"/>
    <property type="evidence" value="ECO:0007669"/>
    <property type="project" value="TreeGrafter"/>
</dbReference>
<dbReference type="GeneID" id="111245112"/>
<dbReference type="UniPathway" id="UPA00143"/>
<dbReference type="KEGG" id="vde:111245112"/>
<dbReference type="InterPro" id="IPR019474">
    <property type="entry name" value="Ub_conjug_fac_E4_core"/>
</dbReference>
<organism evidence="13 14">
    <name type="scientific">Varroa destructor</name>
    <name type="common">Honeybee mite</name>
    <dbReference type="NCBI Taxonomy" id="109461"/>
    <lineage>
        <taxon>Eukaryota</taxon>
        <taxon>Metazoa</taxon>
        <taxon>Ecdysozoa</taxon>
        <taxon>Arthropoda</taxon>
        <taxon>Chelicerata</taxon>
        <taxon>Arachnida</taxon>
        <taxon>Acari</taxon>
        <taxon>Parasitiformes</taxon>
        <taxon>Mesostigmata</taxon>
        <taxon>Gamasina</taxon>
        <taxon>Dermanyssoidea</taxon>
        <taxon>Varroidae</taxon>
        <taxon>Varroa</taxon>
    </lineage>
</organism>
<dbReference type="PANTHER" id="PTHR13931">
    <property type="entry name" value="UBIQUITINATION FACTOR E4"/>
    <property type="match status" value="1"/>
</dbReference>
<keyword evidence="7" id="KW-0808">Transferase</keyword>
<dbReference type="Gene3D" id="3.30.40.10">
    <property type="entry name" value="Zinc/RING finger domain, C3HC4 (zinc finger)"/>
    <property type="match status" value="1"/>
</dbReference>
<keyword evidence="9" id="KW-0007">Acetylation</keyword>
<proteinExistence type="inferred from homology"/>
<feature type="domain" description="U-box" evidence="12">
    <location>
        <begin position="996"/>
        <end position="1070"/>
    </location>
</feature>
<dbReference type="InterPro" id="IPR013083">
    <property type="entry name" value="Znf_RING/FYVE/PHD"/>
</dbReference>
<dbReference type="InParanoid" id="A0A7M7J9G7"/>
<dbReference type="Pfam" id="PF04564">
    <property type="entry name" value="U-box"/>
    <property type="match status" value="1"/>
</dbReference>
<reference evidence="13" key="1">
    <citation type="submission" date="2021-01" db="UniProtKB">
        <authorList>
            <consortium name="EnsemblMetazoa"/>
        </authorList>
    </citation>
    <scope>IDENTIFICATION</scope>
</reference>
<dbReference type="InterPro" id="IPR045132">
    <property type="entry name" value="UBE4"/>
</dbReference>
<dbReference type="GO" id="GO:0006511">
    <property type="term" value="P:ubiquitin-dependent protein catabolic process"/>
    <property type="evidence" value="ECO:0007669"/>
    <property type="project" value="InterPro"/>
</dbReference>
<evidence type="ECO:0000256" key="5">
    <source>
        <dbReference type="ARBA" id="ARBA00012483"/>
    </source>
</evidence>
<sequence length="1070" mass="121858">MLIRISDIPSPFCLQPVSAVCAFKCDVLCRPCFFSGCTLTTPNDRKFIRARVAGNGTGSVGTDQQQQIRQPSQQQAAKVADAVSQNHCSSEKNSVGDNSDDEASAVLESRLETVLRVSAQPGKEKCVFLQGMAESNTRLTVRRMNEAVFERLMMEPAELTKNRNDARHVCYLYGCYQRTFKSDLLPHDVAVQVRRVVLEQAVTCLMNEVIYPGPPQPSHAQQLQIIVMDERSSCIADFLRELSVIVDQRYKGGGEEVTLKDIIKPSLTAIAQAVTDEGIMSPQQHRLFSLARLFMQNEPLAEAMLAAQPIHQPRSARPQAFEEMQAIAELESSLLGALFKLSYLGVEGGQTGWGIFERMMTATLQDVAIEEQNLWLPARRVQNDLFEMIDQLLRISPAIRAQVIEWVGYALDLCSSRSKLGLKVGQVSHGFAMNLTAVLLRLAQPFCKVRDPEKVLKADFSYGAWTYDGVKIRLRGLENDTTLLPKKPIDKLTKQVNFPTECFFAAHKALLISTRVLHDRLMELNKEMGRMRTIYEDSRGQVIDLQGQDFVERLEQQLNACMSWYQSMRTTLFEPDFFKMLVNFTVASAHWLVEVATRDGEPFEQVTPAERLSLVPEHILENVSDSVVMTRRFGERNLSQFTPHLAPLLRLITTFMGSADRVNNPHLRAKLAEMLESLVITVNTHDPHGINSSISNGDVCALLETSISDPLAETLIQVFVSIEMTGQSVSFEEKFQYRRPMYLVLEQLWKLKKHRGHMEQLSEEAVLHIEDTNQPLFLRFANLLINDANFLVDESFQFMQRLKALERERASWQTLPIDRRQQNEGNFRHQGMIARFHNVMARDTIRTLTWLTSSPVVRRLFLHPVLIDRIVVMLNFFLLHLVGPDQKNLRVQNLQDYEFKPALLVESIAQTYLHLAGVKYADDAQDSRFEQDASTKSFYEALVRDERSYKPELFVEAQKVLNRIGRGVLGVEIEELGRKVTEAQNAITRQEELTQDAPEEFMDPLIFTLMTDPVILPSSGVTVDRNTIARHLLSDQTDPFNRQPLNLEQVKPNEELKVRIDKWLREIRKK</sequence>
<comment type="similarity">
    <text evidence="4">Belongs to the ubiquitin conjugation factor E4 family.</text>
</comment>
<keyword evidence="8" id="KW-0833">Ubl conjugation pathway</keyword>
<comment type="function">
    <text evidence="10">Ubiquitin-protein ligase that probably functions as an E3 ligase in conjunction with specific E1 and E2 ligases. May also function as an E4 ligase mediating the assembly of polyubiquitin chains on substrates ubiquitinated by another E3 ubiquitin ligase. Mediates 'Lys-48'-linked polyubiquitination of substrates.</text>
</comment>
<comment type="catalytic activity">
    <reaction evidence="1">
        <text>S-ubiquitinyl-[E2 ubiquitin-conjugating enzyme]-L-cysteine + [acceptor protein]-L-lysine = [E2 ubiquitin-conjugating enzyme]-L-cysteine + N(6)-ubiquitinyl-[acceptor protein]-L-lysine.</text>
        <dbReference type="EC" id="2.3.2.27"/>
    </reaction>
</comment>
<evidence type="ECO:0000256" key="8">
    <source>
        <dbReference type="ARBA" id="ARBA00022786"/>
    </source>
</evidence>
<accession>A0A7M7J9G7</accession>
<comment type="subcellular location">
    <subcellularLocation>
        <location evidence="2">Cytoplasm</location>
    </subcellularLocation>
</comment>
<evidence type="ECO:0000256" key="2">
    <source>
        <dbReference type="ARBA" id="ARBA00004496"/>
    </source>
</evidence>
<dbReference type="OMA" id="LFVEEIC"/>
<evidence type="ECO:0000256" key="7">
    <source>
        <dbReference type="ARBA" id="ARBA00022679"/>
    </source>
</evidence>
<evidence type="ECO:0000256" key="10">
    <source>
        <dbReference type="ARBA" id="ARBA00037624"/>
    </source>
</evidence>
<dbReference type="GO" id="GO:0034450">
    <property type="term" value="F:ubiquitin-ubiquitin ligase activity"/>
    <property type="evidence" value="ECO:0007669"/>
    <property type="project" value="InterPro"/>
</dbReference>
<dbReference type="RefSeq" id="XP_022648732.1">
    <property type="nucleotide sequence ID" value="XM_022792997.1"/>
</dbReference>
<dbReference type="OrthoDB" id="20295at2759"/>
<evidence type="ECO:0000256" key="11">
    <source>
        <dbReference type="ARBA" id="ARBA00040077"/>
    </source>
</evidence>
<dbReference type="GO" id="GO:0036503">
    <property type="term" value="P:ERAD pathway"/>
    <property type="evidence" value="ECO:0007669"/>
    <property type="project" value="InterPro"/>
</dbReference>
<dbReference type="CDD" id="cd16657">
    <property type="entry name" value="RING-Ubox_UBE4A"/>
    <property type="match status" value="1"/>
</dbReference>
<evidence type="ECO:0000259" key="12">
    <source>
        <dbReference type="PROSITE" id="PS51698"/>
    </source>
</evidence>
<dbReference type="EnsemblMetazoa" id="XM_022792997">
    <property type="protein sequence ID" value="XP_022648732"/>
    <property type="gene ID" value="LOC111245112"/>
</dbReference>
<dbReference type="FunFam" id="3.30.40.10:FF:000055">
    <property type="entry name" value="Ubiquitin conjugation factor e4 a"/>
    <property type="match status" value="1"/>
</dbReference>
<dbReference type="FunCoup" id="A0A7M7J9G7">
    <property type="interactions" value="2300"/>
</dbReference>
<dbReference type="PROSITE" id="PS51698">
    <property type="entry name" value="U_BOX"/>
    <property type="match status" value="1"/>
</dbReference>
<keyword evidence="14" id="KW-1185">Reference proteome</keyword>